<gene>
    <name evidence="2" type="ORF">ACFPDQ_03395</name>
</gene>
<organism evidence="2 3">
    <name type="scientific">Pseudofrancisella aestuarii</name>
    <dbReference type="NCBI Taxonomy" id="2670347"/>
    <lineage>
        <taxon>Bacteria</taxon>
        <taxon>Pseudomonadati</taxon>
        <taxon>Pseudomonadota</taxon>
        <taxon>Gammaproteobacteria</taxon>
        <taxon>Thiotrichales</taxon>
        <taxon>Francisellaceae</taxon>
        <taxon>Pseudofrancisella</taxon>
    </lineage>
</organism>
<evidence type="ECO:0000313" key="3">
    <source>
        <dbReference type="Proteomes" id="UP001595926"/>
    </source>
</evidence>
<comment type="caution">
    <text evidence="2">The sequence shown here is derived from an EMBL/GenBank/DDBJ whole genome shotgun (WGS) entry which is preliminary data.</text>
</comment>
<feature type="transmembrane region" description="Helical" evidence="1">
    <location>
        <begin position="39"/>
        <end position="57"/>
    </location>
</feature>
<keyword evidence="3" id="KW-1185">Reference proteome</keyword>
<dbReference type="Proteomes" id="UP001595926">
    <property type="component" value="Unassembled WGS sequence"/>
</dbReference>
<keyword evidence="1" id="KW-1133">Transmembrane helix</keyword>
<evidence type="ECO:0000256" key="1">
    <source>
        <dbReference type="SAM" id="Phobius"/>
    </source>
</evidence>
<keyword evidence="1" id="KW-0812">Transmembrane</keyword>
<sequence>MLKIFKFIVIIALATVLGLLVSKYDGYVMIVVAGKVIKLNLVFFSLSILVLIFLLFFAYRLVCVLVNIPIALGKWFLGLFSANKEQKFADIISGVSLGNKDKILNINLSKLKKTVPKDLQEYITFAKLKLIAEAEKAEDLEKEVIKLDPKSFIYRYFLIYTQALRHQYHEATLGINGLLLNEKRKEFKKEIVSLAVKIAIAKQDSEFAFKLLDRYSDIIEDEVRKDLAILTLTGATNLSDLKKTYNDFDQLSDDVEIAYASKLLKFDELKSAEKVLKKLIRSENVNPSALYIYVTAFSTNLSRVFSKVCNDENTNIDSMLVLLELAMIKSEKDIFKDTNEYIEKNVVEKMSVQQREKYNHILCKFFIKNGGASGIDLSVSKLVYSDQEENDAN</sequence>
<dbReference type="RefSeq" id="WP_119330202.1">
    <property type="nucleotide sequence ID" value="NZ_JBHSJH010000001.1"/>
</dbReference>
<protein>
    <submittedName>
        <fullName evidence="2">Heme biosynthesis protein HemY</fullName>
    </submittedName>
</protein>
<proteinExistence type="predicted"/>
<keyword evidence="1" id="KW-0472">Membrane</keyword>
<name>A0ABV9TCT1_9GAMM</name>
<accession>A0ABV9TCT1</accession>
<evidence type="ECO:0000313" key="2">
    <source>
        <dbReference type="EMBL" id="MFC4892090.1"/>
    </source>
</evidence>
<reference evidence="3" key="1">
    <citation type="journal article" date="2019" name="Int. J. Syst. Evol. Microbiol.">
        <title>The Global Catalogue of Microorganisms (GCM) 10K type strain sequencing project: providing services to taxonomists for standard genome sequencing and annotation.</title>
        <authorList>
            <consortium name="The Broad Institute Genomics Platform"/>
            <consortium name="The Broad Institute Genome Sequencing Center for Infectious Disease"/>
            <person name="Wu L."/>
            <person name="Ma J."/>
        </authorList>
    </citation>
    <scope>NUCLEOTIDE SEQUENCE [LARGE SCALE GENOMIC DNA]</scope>
    <source>
        <strain evidence="3">CGMCC 1.13718</strain>
    </source>
</reference>
<dbReference type="EMBL" id="JBHSJH010000001">
    <property type="protein sequence ID" value="MFC4892090.1"/>
    <property type="molecule type" value="Genomic_DNA"/>
</dbReference>